<feature type="transmembrane region" description="Helical" evidence="1">
    <location>
        <begin position="12"/>
        <end position="31"/>
    </location>
</feature>
<sequence length="319" mass="34096">MKAGMTRIPGAELGSIVFIGVIAAAARMTGFDLLMFPEFGALSNDIMKRPYGTWATAPVMLVITPLVTAVAGLWITDHLAFGVASVLLDVVVTMGVIELIQSPIAPGISAGLLPLVLQVHSWWYPPAITVGTGALAITGIVHRRFQPKPAVSLARDEVDDDLEKAAAKPVWLLPFALVLTALAYLATWTGRHFLLYPPLVVIGFEMFAHPLVCPWADRPWHLPLACTLSALIGVSLVTWLGAGVLAAMLSMAASVVTLRVLALRAPPVLAVGLLPMVLNSPDYSFAASVLVGTLILTISFRLWQATCLRFMGLHLPADR</sequence>
<name>A0ABW8JBT3_9GAMM</name>
<feature type="transmembrane region" description="Helical" evidence="1">
    <location>
        <begin position="224"/>
        <end position="249"/>
    </location>
</feature>
<keyword evidence="1" id="KW-0472">Membrane</keyword>
<dbReference type="EMBL" id="JADIKK010000008">
    <property type="protein sequence ID" value="MFK2876226.1"/>
    <property type="molecule type" value="Genomic_DNA"/>
</dbReference>
<evidence type="ECO:0000313" key="4">
    <source>
        <dbReference type="EMBL" id="MFK2879791.1"/>
    </source>
</evidence>
<dbReference type="Proteomes" id="UP001620339">
    <property type="component" value="Unassembled WGS sequence"/>
</dbReference>
<keyword evidence="1" id="KW-1133">Transmembrane helix</keyword>
<feature type="transmembrane region" description="Helical" evidence="1">
    <location>
        <begin position="81"/>
        <end position="102"/>
    </location>
</feature>
<comment type="caution">
    <text evidence="4">The sequence shown here is derived from an EMBL/GenBank/DDBJ whole genome shotgun (WGS) entry which is preliminary data.</text>
</comment>
<keyword evidence="1" id="KW-0812">Transmembrane</keyword>
<organism evidence="4 5">
    <name type="scientific">Rhodanobacter hydrolyticus</name>
    <dbReference type="NCBI Taxonomy" id="2250595"/>
    <lineage>
        <taxon>Bacteria</taxon>
        <taxon>Pseudomonadati</taxon>
        <taxon>Pseudomonadota</taxon>
        <taxon>Gammaproteobacteria</taxon>
        <taxon>Lysobacterales</taxon>
        <taxon>Rhodanobacteraceae</taxon>
        <taxon>Rhodanobacter</taxon>
    </lineage>
</organism>
<evidence type="ECO:0000313" key="3">
    <source>
        <dbReference type="EMBL" id="MFK2876226.1"/>
    </source>
</evidence>
<evidence type="ECO:0000313" key="5">
    <source>
        <dbReference type="Proteomes" id="UP001620339"/>
    </source>
</evidence>
<feature type="transmembrane region" description="Helical" evidence="1">
    <location>
        <begin position="122"/>
        <end position="141"/>
    </location>
</feature>
<keyword evidence="5" id="KW-1185">Reference proteome</keyword>
<accession>A0ABW8JBT3</accession>
<dbReference type="EMBL" id="JADIKK010000007">
    <property type="protein sequence ID" value="MFK2875772.1"/>
    <property type="molecule type" value="Genomic_DNA"/>
</dbReference>
<protein>
    <submittedName>
        <fullName evidence="4">HPP family protein</fullName>
    </submittedName>
</protein>
<dbReference type="EMBL" id="JADIKK010000008">
    <property type="protein sequence ID" value="MFK2879791.1"/>
    <property type="molecule type" value="Genomic_DNA"/>
</dbReference>
<feature type="transmembrane region" description="Helical" evidence="1">
    <location>
        <begin position="170"/>
        <end position="187"/>
    </location>
</feature>
<gene>
    <name evidence="2" type="ORF">ISP25_01630</name>
    <name evidence="3" type="ORF">ISP25_03990</name>
    <name evidence="4" type="ORF">ISP25_22250</name>
</gene>
<feature type="transmembrane region" description="Helical" evidence="1">
    <location>
        <begin position="283"/>
        <end position="303"/>
    </location>
</feature>
<feature type="transmembrane region" description="Helical" evidence="1">
    <location>
        <begin position="51"/>
        <end position="74"/>
    </location>
</feature>
<proteinExistence type="predicted"/>
<dbReference type="RefSeq" id="WP_404611844.1">
    <property type="nucleotide sequence ID" value="NZ_JADIKK010000007.1"/>
</dbReference>
<reference evidence="4 5" key="1">
    <citation type="submission" date="2020-10" db="EMBL/GenBank/DDBJ databases">
        <title>Phylogeny of dyella-like bacteria.</title>
        <authorList>
            <person name="Fu J."/>
        </authorList>
    </citation>
    <scope>NUCLEOTIDE SEQUENCE [LARGE SCALE GENOMIC DNA]</scope>
    <source>
        <strain evidence="4 5">KACC 19113</strain>
    </source>
</reference>
<evidence type="ECO:0000313" key="2">
    <source>
        <dbReference type="EMBL" id="MFK2875772.1"/>
    </source>
</evidence>
<evidence type="ECO:0000256" key="1">
    <source>
        <dbReference type="SAM" id="Phobius"/>
    </source>
</evidence>